<dbReference type="Pfam" id="PF08487">
    <property type="entry name" value="VIT"/>
    <property type="match status" value="1"/>
</dbReference>
<name>A0A819T723_9BILA</name>
<proteinExistence type="predicted"/>
<reference evidence="2" key="1">
    <citation type="submission" date="2021-02" db="EMBL/GenBank/DDBJ databases">
        <authorList>
            <person name="Nowell W R."/>
        </authorList>
    </citation>
    <scope>NUCLEOTIDE SEQUENCE</scope>
</reference>
<evidence type="ECO:0000313" key="2">
    <source>
        <dbReference type="EMBL" id="CAF4076731.1"/>
    </source>
</evidence>
<dbReference type="SUPFAM" id="SSF53300">
    <property type="entry name" value="vWA-like"/>
    <property type="match status" value="1"/>
</dbReference>
<dbReference type="InterPro" id="IPR013694">
    <property type="entry name" value="VIT"/>
</dbReference>
<dbReference type="AlphaFoldDB" id="A0A819T723"/>
<dbReference type="PROSITE" id="PS51468">
    <property type="entry name" value="VIT"/>
    <property type="match status" value="1"/>
</dbReference>
<evidence type="ECO:0000259" key="1">
    <source>
        <dbReference type="PROSITE" id="PS51468"/>
    </source>
</evidence>
<accession>A0A819T723</accession>
<gene>
    <name evidence="2" type="ORF">JBS370_LOCUS30464</name>
</gene>
<comment type="caution">
    <text evidence="2">The sequence shown here is derived from an EMBL/GenBank/DDBJ whole genome shotgun (WGS) entry which is preliminary data.</text>
</comment>
<dbReference type="InterPro" id="IPR002035">
    <property type="entry name" value="VWF_A"/>
</dbReference>
<dbReference type="Gene3D" id="3.40.50.410">
    <property type="entry name" value="von Willebrand factor, type A domain"/>
    <property type="match status" value="1"/>
</dbReference>
<feature type="domain" description="VIT" evidence="1">
    <location>
        <begin position="1"/>
        <end position="86"/>
    </location>
</feature>
<organism evidence="2 3">
    <name type="scientific">Rotaria sordida</name>
    <dbReference type="NCBI Taxonomy" id="392033"/>
    <lineage>
        <taxon>Eukaryota</taxon>
        <taxon>Metazoa</taxon>
        <taxon>Spiralia</taxon>
        <taxon>Gnathifera</taxon>
        <taxon>Rotifera</taxon>
        <taxon>Eurotatoria</taxon>
        <taxon>Bdelloidea</taxon>
        <taxon>Philodinida</taxon>
        <taxon>Philodinidae</taxon>
        <taxon>Rotaria</taxon>
    </lineage>
</organism>
<dbReference type="PANTHER" id="PTHR45737:SF6">
    <property type="entry name" value="VON WILLEBRAND FACTOR A DOMAIN-CONTAINING PROTEIN 5A"/>
    <property type="match status" value="1"/>
</dbReference>
<dbReference type="InterPro" id="IPR036465">
    <property type="entry name" value="vWFA_dom_sf"/>
</dbReference>
<sequence>FPIEENAAIYGFVARIDDEREIVAEIKEKKAAQQEYTQALAQGHGAYLLEQDEASNDIFTISVGARDIIIDVELSDVRRNTIAAIDNGAVMISFIPSEQDCRQESNNVMNEFFFVIDCSGSMAGDDKIGLARKAMLLFLKSLPVNCRFNIIRFGSKFSALFTGQPSRALVKGLARATNGYFNFIAPHTNVDIYVAEQLARALQPSIADVYIKWNTNQRILHKIPERAPPVFVGDRLLFYALLDETMPFDHTTTVELFTGMQKQPIGLARIDHVPSVLGSQFVMRLAAKTLLRELSDDQKIIDKELLVNISIKYGILCPYTAFIGVERRLNANNESNIDMKLREVPIMISNTCRESSDEDVP</sequence>
<evidence type="ECO:0000313" key="3">
    <source>
        <dbReference type="Proteomes" id="UP000663836"/>
    </source>
</evidence>
<dbReference type="PANTHER" id="PTHR45737">
    <property type="entry name" value="VON WILLEBRAND FACTOR A DOMAIN-CONTAINING PROTEIN 5A"/>
    <property type="match status" value="1"/>
</dbReference>
<feature type="non-terminal residue" evidence="2">
    <location>
        <position position="1"/>
    </location>
</feature>
<dbReference type="Pfam" id="PF13519">
    <property type="entry name" value="VWA_2"/>
    <property type="match status" value="1"/>
</dbReference>
<dbReference type="Proteomes" id="UP000663836">
    <property type="component" value="Unassembled WGS sequence"/>
</dbReference>
<protein>
    <recommendedName>
        <fullName evidence="1">VIT domain-containing protein</fullName>
    </recommendedName>
</protein>
<dbReference type="EMBL" id="CAJOBD010007039">
    <property type="protein sequence ID" value="CAF4076731.1"/>
    <property type="molecule type" value="Genomic_DNA"/>
</dbReference>